<organism evidence="13 14">
    <name type="scientific">Brevundimonas halotolerans</name>
    <dbReference type="NCBI Taxonomy" id="69670"/>
    <lineage>
        <taxon>Bacteria</taxon>
        <taxon>Pseudomonadati</taxon>
        <taxon>Pseudomonadota</taxon>
        <taxon>Alphaproteobacteria</taxon>
        <taxon>Caulobacterales</taxon>
        <taxon>Caulobacteraceae</taxon>
        <taxon>Brevundimonas</taxon>
    </lineage>
</organism>
<keyword evidence="8 13" id="KW-0560">Oxidoreductase</keyword>
<dbReference type="InterPro" id="IPR036291">
    <property type="entry name" value="NAD(P)-bd_dom_sf"/>
</dbReference>
<dbReference type="InterPro" id="IPR001342">
    <property type="entry name" value="HDH_cat"/>
</dbReference>
<feature type="domain" description="Homoserine dehydrogenase catalytic" evidence="11">
    <location>
        <begin position="122"/>
        <end position="202"/>
    </location>
</feature>
<keyword evidence="14" id="KW-1185">Reference proteome</keyword>
<dbReference type="PANTHER" id="PTHR43331">
    <property type="entry name" value="HOMOSERINE DEHYDROGENASE"/>
    <property type="match status" value="1"/>
</dbReference>
<dbReference type="InterPro" id="IPR005106">
    <property type="entry name" value="Asp/hSer_DH_NAD-bd"/>
</dbReference>
<name>A0A7W9A4K1_9CAUL</name>
<evidence type="ECO:0000256" key="2">
    <source>
        <dbReference type="ARBA" id="ARBA00005062"/>
    </source>
</evidence>
<comment type="pathway">
    <text evidence="1">Amino-acid biosynthesis; L-threonine biosynthesis; L-threonine from L-aspartate: step 3/5.</text>
</comment>
<comment type="similarity">
    <text evidence="3 10">Belongs to the homoserine dehydrogenase family.</text>
</comment>
<dbReference type="GO" id="GO:0050661">
    <property type="term" value="F:NADP binding"/>
    <property type="evidence" value="ECO:0007669"/>
    <property type="project" value="InterPro"/>
</dbReference>
<reference evidence="13 14" key="1">
    <citation type="submission" date="2020-08" db="EMBL/GenBank/DDBJ databases">
        <title>Genomic Encyclopedia of Type Strains, Phase IV (KMG-IV): sequencing the most valuable type-strain genomes for metagenomic binning, comparative biology and taxonomic classification.</title>
        <authorList>
            <person name="Goeker M."/>
        </authorList>
    </citation>
    <scope>NUCLEOTIDE SEQUENCE [LARGE SCALE GENOMIC DNA]</scope>
    <source>
        <strain evidence="13 14">DSM 24448</strain>
    </source>
</reference>
<evidence type="ECO:0000256" key="6">
    <source>
        <dbReference type="ARBA" id="ARBA00022605"/>
    </source>
</evidence>
<dbReference type="Gene3D" id="3.30.360.10">
    <property type="entry name" value="Dihydrodipicolinate Reductase, domain 2"/>
    <property type="match status" value="1"/>
</dbReference>
<evidence type="ECO:0000313" key="13">
    <source>
        <dbReference type="EMBL" id="MBB5660965.1"/>
    </source>
</evidence>
<dbReference type="UniPathway" id="UPA00051">
    <property type="reaction ID" value="UER00465"/>
</dbReference>
<comment type="pathway">
    <text evidence="2">Amino-acid biosynthesis; L-methionine biosynthesis via de novo pathway; L-homoserine from L-aspartate: step 3/3.</text>
</comment>
<evidence type="ECO:0000256" key="5">
    <source>
        <dbReference type="ARBA" id="ARBA00013376"/>
    </source>
</evidence>
<protein>
    <recommendedName>
        <fullName evidence="5">Homoserine dehydrogenase</fullName>
        <ecNumber evidence="4">1.1.1.3</ecNumber>
    </recommendedName>
</protein>
<gene>
    <name evidence="13" type="ORF">FHS65_001718</name>
</gene>
<proteinExistence type="inferred from homology"/>
<dbReference type="GO" id="GO:0009086">
    <property type="term" value="P:methionine biosynthetic process"/>
    <property type="evidence" value="ECO:0007669"/>
    <property type="project" value="UniProtKB-KW"/>
</dbReference>
<dbReference type="Pfam" id="PF00742">
    <property type="entry name" value="Homoserine_dh"/>
    <property type="match status" value="1"/>
</dbReference>
<dbReference type="PANTHER" id="PTHR43331:SF1">
    <property type="entry name" value="HOMOSERINE DEHYDROGENASE"/>
    <property type="match status" value="1"/>
</dbReference>
<dbReference type="InterPro" id="IPR019811">
    <property type="entry name" value="HDH_CS"/>
</dbReference>
<evidence type="ECO:0000256" key="9">
    <source>
        <dbReference type="ARBA" id="ARBA00023167"/>
    </source>
</evidence>
<dbReference type="SUPFAM" id="SSF51735">
    <property type="entry name" value="NAD(P)-binding Rossmann-fold domains"/>
    <property type="match status" value="1"/>
</dbReference>
<dbReference type="Pfam" id="PF03447">
    <property type="entry name" value="NAD_binding_3"/>
    <property type="match status" value="1"/>
</dbReference>
<dbReference type="UniPathway" id="UPA00050">
    <property type="reaction ID" value="UER00063"/>
</dbReference>
<feature type="domain" description="Aspartate/homoserine dehydrogenase NAD-binding" evidence="12">
    <location>
        <begin position="5"/>
        <end position="113"/>
    </location>
</feature>
<dbReference type="AlphaFoldDB" id="A0A7W9A4K1"/>
<keyword evidence="6" id="KW-0028">Amino-acid biosynthesis</keyword>
<evidence type="ECO:0000256" key="8">
    <source>
        <dbReference type="ARBA" id="ARBA00023002"/>
    </source>
</evidence>
<dbReference type="Gene3D" id="3.40.50.720">
    <property type="entry name" value="NAD(P)-binding Rossmann-like Domain"/>
    <property type="match status" value="1"/>
</dbReference>
<dbReference type="SUPFAM" id="SSF55347">
    <property type="entry name" value="Glyceraldehyde-3-phosphate dehydrogenase-like, C-terminal domain"/>
    <property type="match status" value="1"/>
</dbReference>
<sequence length="303" mass="30268">MALAGCGVVGGGVLPRLLDRPDIALVGVLVQTPGKFRSPAPAPGLLFTDPAAFLAREPDVVIDTLSDASVSLALIRAALSRGIHVVSASKQAVAADVEGLSALATATGATLRYSAAVGGGVPMLETVRLARALGPIRRIEAVLNGTVNFMLNRLAAGHPFEAALAEAQAAGFAEADPSADLTGRDAAAKLFLLSRAAFGPGARLPDRVETLGPDFQPGPAPVRQLAVADSVGGQITLAPVAGDPLFAELADAGNAIRITLADGRVLSRSGLGAGRGPTAGSVWADLSDLLASGVGAGTNGAEL</sequence>
<evidence type="ECO:0000256" key="3">
    <source>
        <dbReference type="ARBA" id="ARBA00006753"/>
    </source>
</evidence>
<dbReference type="PROSITE" id="PS01042">
    <property type="entry name" value="HOMOSER_DHGENASE"/>
    <property type="match status" value="1"/>
</dbReference>
<accession>A0A7W9A4K1</accession>
<keyword evidence="7" id="KW-0791">Threonine biosynthesis</keyword>
<evidence type="ECO:0000256" key="7">
    <source>
        <dbReference type="ARBA" id="ARBA00022697"/>
    </source>
</evidence>
<evidence type="ECO:0000256" key="4">
    <source>
        <dbReference type="ARBA" id="ARBA00013213"/>
    </source>
</evidence>
<evidence type="ECO:0000259" key="12">
    <source>
        <dbReference type="Pfam" id="PF03447"/>
    </source>
</evidence>
<evidence type="ECO:0000259" key="11">
    <source>
        <dbReference type="Pfam" id="PF00742"/>
    </source>
</evidence>
<dbReference type="EMBL" id="JACIJB010000006">
    <property type="protein sequence ID" value="MBB5660965.1"/>
    <property type="molecule type" value="Genomic_DNA"/>
</dbReference>
<dbReference type="Proteomes" id="UP000548978">
    <property type="component" value="Unassembled WGS sequence"/>
</dbReference>
<dbReference type="GO" id="GO:0009088">
    <property type="term" value="P:threonine biosynthetic process"/>
    <property type="evidence" value="ECO:0007669"/>
    <property type="project" value="UniProtKB-UniPathway"/>
</dbReference>
<dbReference type="EC" id="1.1.1.3" evidence="4"/>
<dbReference type="GO" id="GO:0004412">
    <property type="term" value="F:homoserine dehydrogenase activity"/>
    <property type="evidence" value="ECO:0007669"/>
    <property type="project" value="UniProtKB-EC"/>
</dbReference>
<evidence type="ECO:0000313" key="14">
    <source>
        <dbReference type="Proteomes" id="UP000548978"/>
    </source>
</evidence>
<evidence type="ECO:0000256" key="10">
    <source>
        <dbReference type="RuleBase" id="RU004171"/>
    </source>
</evidence>
<keyword evidence="9" id="KW-0486">Methionine biosynthesis</keyword>
<evidence type="ECO:0000256" key="1">
    <source>
        <dbReference type="ARBA" id="ARBA00005056"/>
    </source>
</evidence>
<comment type="caution">
    <text evidence="13">The sequence shown here is derived from an EMBL/GenBank/DDBJ whole genome shotgun (WGS) entry which is preliminary data.</text>
</comment>
<dbReference type="RefSeq" id="WP_164461914.1">
    <property type="nucleotide sequence ID" value="NZ_JACIJB010000006.1"/>
</dbReference>